<dbReference type="AlphaFoldDB" id="A0A6C0F3I9"/>
<name>A0A6C0F3I9_9ZZZZ</name>
<sequence>MKRTTAVLAFFVAALLAGMFVNSTMLSAAPDVKEKFMQQEKGMPLATQSVMGYSGSSPMLGTEPMPTPEHPYSQTDDAPLYGFANNKQSAECCPSPFSGDLGCVCLTNEQKAEFGSRGGNRAA</sequence>
<dbReference type="EMBL" id="MN739021">
    <property type="protein sequence ID" value="QHT35431.1"/>
    <property type="molecule type" value="Genomic_DNA"/>
</dbReference>
<proteinExistence type="predicted"/>
<organism evidence="2">
    <name type="scientific">viral metagenome</name>
    <dbReference type="NCBI Taxonomy" id="1070528"/>
    <lineage>
        <taxon>unclassified sequences</taxon>
        <taxon>metagenomes</taxon>
        <taxon>organismal metagenomes</taxon>
    </lineage>
</organism>
<accession>A0A6C0F3I9</accession>
<evidence type="ECO:0000313" key="2">
    <source>
        <dbReference type="EMBL" id="QHT35431.1"/>
    </source>
</evidence>
<reference evidence="2" key="1">
    <citation type="journal article" date="2020" name="Nature">
        <title>Giant virus diversity and host interactions through global metagenomics.</title>
        <authorList>
            <person name="Schulz F."/>
            <person name="Roux S."/>
            <person name="Paez-Espino D."/>
            <person name="Jungbluth S."/>
            <person name="Walsh D.A."/>
            <person name="Denef V.J."/>
            <person name="McMahon K.D."/>
            <person name="Konstantinidis K.T."/>
            <person name="Eloe-Fadrosh E.A."/>
            <person name="Kyrpides N.C."/>
            <person name="Woyke T."/>
        </authorList>
    </citation>
    <scope>NUCLEOTIDE SEQUENCE</scope>
    <source>
        <strain evidence="2">GVMAG-M-3300009180-45</strain>
    </source>
</reference>
<evidence type="ECO:0000256" key="1">
    <source>
        <dbReference type="SAM" id="MobiDB-lite"/>
    </source>
</evidence>
<feature type="region of interest" description="Disordered" evidence="1">
    <location>
        <begin position="56"/>
        <end position="80"/>
    </location>
</feature>
<protein>
    <submittedName>
        <fullName evidence="2">Uncharacterized protein</fullName>
    </submittedName>
</protein>